<feature type="domain" description="SAP" evidence="1">
    <location>
        <begin position="85"/>
        <end position="119"/>
    </location>
</feature>
<gene>
    <name evidence="2" type="ORF">KFE25_002710</name>
</gene>
<proteinExistence type="predicted"/>
<keyword evidence="3" id="KW-1185">Reference proteome</keyword>
<dbReference type="PROSITE" id="PS50800">
    <property type="entry name" value="SAP"/>
    <property type="match status" value="1"/>
</dbReference>
<name>A0A8J5XIZ2_DIALT</name>
<dbReference type="EMBL" id="JAGTXO010000010">
    <property type="protein sequence ID" value="KAG8465403.1"/>
    <property type="molecule type" value="Genomic_DNA"/>
</dbReference>
<evidence type="ECO:0000313" key="2">
    <source>
        <dbReference type="EMBL" id="KAG8465403.1"/>
    </source>
</evidence>
<sequence length="349" mass="37094">MALSSLLRTAHDRLACHRLGVPRRCLSTRLDNLRLNRSLRCKAVAFDLQSLRIEAGETPPQGSATYGYSSSRLSAPVEEVTVETLSAMLTYELRDAARQRGLDSIGPREVVLSRLREQLASEAVEHVAPLARAGHALGAEMPSANGQGARPADVRDKYQAKLDALRARATLKAKGGMGADGAGAPGHAASGGGWCVQPGATLLAQYLDNRGMLRALVLRPSRALLTSGPPPPSADDVRRAVAAEQRQLAEQLGAPPFSVVGADASAAGLLELAARLEVDPPSLLVVSSCLDLVAVARRSSMFTCFLKKRMGRDTGMRGADPDFTINSLDEAVHVFDELNGVSFRVIPFS</sequence>
<accession>A0A8J5XIZ2</accession>
<reference evidence="2" key="1">
    <citation type="submission" date="2021-05" db="EMBL/GenBank/DDBJ databases">
        <title>The genome of the haptophyte Pavlova lutheri (Diacronema luteri, Pavlovales) - a model for lipid biosynthesis in eukaryotic algae.</title>
        <authorList>
            <person name="Hulatt C.J."/>
            <person name="Posewitz M.C."/>
        </authorList>
    </citation>
    <scope>NUCLEOTIDE SEQUENCE</scope>
    <source>
        <strain evidence="2">NIVA-4/92</strain>
    </source>
</reference>
<dbReference type="AlphaFoldDB" id="A0A8J5XIZ2"/>
<dbReference type="OMA" id="ECNGATF"/>
<dbReference type="OrthoDB" id="445357at2759"/>
<evidence type="ECO:0000259" key="1">
    <source>
        <dbReference type="PROSITE" id="PS50800"/>
    </source>
</evidence>
<dbReference type="InterPro" id="IPR003034">
    <property type="entry name" value="SAP_dom"/>
</dbReference>
<evidence type="ECO:0000313" key="3">
    <source>
        <dbReference type="Proteomes" id="UP000751190"/>
    </source>
</evidence>
<dbReference type="Proteomes" id="UP000751190">
    <property type="component" value="Unassembled WGS sequence"/>
</dbReference>
<protein>
    <recommendedName>
        <fullName evidence="1">SAP domain-containing protein</fullName>
    </recommendedName>
</protein>
<dbReference type="Gene3D" id="3.40.50.1000">
    <property type="entry name" value="HAD superfamily/HAD-like"/>
    <property type="match status" value="1"/>
</dbReference>
<organism evidence="2 3">
    <name type="scientific">Diacronema lutheri</name>
    <name type="common">Unicellular marine alga</name>
    <name type="synonym">Monochrysis lutheri</name>
    <dbReference type="NCBI Taxonomy" id="2081491"/>
    <lineage>
        <taxon>Eukaryota</taxon>
        <taxon>Haptista</taxon>
        <taxon>Haptophyta</taxon>
        <taxon>Pavlovophyceae</taxon>
        <taxon>Pavlovales</taxon>
        <taxon>Pavlovaceae</taxon>
        <taxon>Diacronema</taxon>
    </lineage>
</organism>
<comment type="caution">
    <text evidence="2">The sequence shown here is derived from an EMBL/GenBank/DDBJ whole genome shotgun (WGS) entry which is preliminary data.</text>
</comment>
<dbReference type="InterPro" id="IPR023214">
    <property type="entry name" value="HAD_sf"/>
</dbReference>